<dbReference type="InterPro" id="IPR041373">
    <property type="entry name" value="RT_RNaseH"/>
</dbReference>
<dbReference type="PANTHER" id="PTHR37984:SF15">
    <property type="entry name" value="INTEGRASE CATALYTIC DOMAIN-CONTAINING PROTEIN"/>
    <property type="match status" value="1"/>
</dbReference>
<dbReference type="EC" id="2.7.7.49" evidence="1"/>
<evidence type="ECO:0000256" key="2">
    <source>
        <dbReference type="ARBA" id="ARBA00022679"/>
    </source>
</evidence>
<evidence type="ECO:0000256" key="5">
    <source>
        <dbReference type="ARBA" id="ARBA00022759"/>
    </source>
</evidence>
<reference evidence="9 10" key="1">
    <citation type="submission" date="2015-09" db="EMBL/GenBank/DDBJ databases">
        <title>Draft genome of the parasitic nematode Teladorsagia circumcincta isolate WARC Sus (inbred).</title>
        <authorList>
            <person name="Mitreva M."/>
        </authorList>
    </citation>
    <scope>NUCLEOTIDE SEQUENCE [LARGE SCALE GENOMIC DNA]</scope>
    <source>
        <strain evidence="9 10">S</strain>
    </source>
</reference>
<dbReference type="SUPFAM" id="SSF53098">
    <property type="entry name" value="Ribonuclease H-like"/>
    <property type="match status" value="1"/>
</dbReference>
<dbReference type="PROSITE" id="PS50994">
    <property type="entry name" value="INTEGRASE"/>
    <property type="match status" value="1"/>
</dbReference>
<proteinExistence type="predicted"/>
<dbReference type="FunFam" id="1.10.340.70:FF:000001">
    <property type="entry name" value="Retrovirus-related Pol polyprotein from transposon gypsy-like Protein"/>
    <property type="match status" value="1"/>
</dbReference>
<dbReference type="InterPro" id="IPR036397">
    <property type="entry name" value="RNaseH_sf"/>
</dbReference>
<dbReference type="Gene3D" id="1.10.340.70">
    <property type="match status" value="1"/>
</dbReference>
<dbReference type="GO" id="GO:0042575">
    <property type="term" value="C:DNA polymerase complex"/>
    <property type="evidence" value="ECO:0007669"/>
    <property type="project" value="UniProtKB-ARBA"/>
</dbReference>
<dbReference type="GO" id="GO:0004519">
    <property type="term" value="F:endonuclease activity"/>
    <property type="evidence" value="ECO:0007669"/>
    <property type="project" value="UniProtKB-KW"/>
</dbReference>
<dbReference type="InterPro" id="IPR041588">
    <property type="entry name" value="Integrase_H2C2"/>
</dbReference>
<dbReference type="Gene3D" id="3.30.420.10">
    <property type="entry name" value="Ribonuclease H-like superfamily/Ribonuclease H"/>
    <property type="match status" value="1"/>
</dbReference>
<dbReference type="Pfam" id="PF17917">
    <property type="entry name" value="RT_RNaseH"/>
    <property type="match status" value="1"/>
</dbReference>
<feature type="domain" description="Integrase catalytic" evidence="8">
    <location>
        <begin position="282"/>
        <end position="444"/>
    </location>
</feature>
<dbReference type="CDD" id="cd09274">
    <property type="entry name" value="RNase_HI_RT_Ty3"/>
    <property type="match status" value="1"/>
</dbReference>
<organism evidence="9 10">
    <name type="scientific">Teladorsagia circumcincta</name>
    <name type="common">Brown stomach worm</name>
    <name type="synonym">Ostertagia circumcincta</name>
    <dbReference type="NCBI Taxonomy" id="45464"/>
    <lineage>
        <taxon>Eukaryota</taxon>
        <taxon>Metazoa</taxon>
        <taxon>Ecdysozoa</taxon>
        <taxon>Nematoda</taxon>
        <taxon>Chromadorea</taxon>
        <taxon>Rhabditida</taxon>
        <taxon>Rhabditina</taxon>
        <taxon>Rhabditomorpha</taxon>
        <taxon>Strongyloidea</taxon>
        <taxon>Trichostrongylidae</taxon>
        <taxon>Teladorsagia</taxon>
    </lineage>
</organism>
<dbReference type="Pfam" id="PF00665">
    <property type="entry name" value="rve"/>
    <property type="match status" value="1"/>
</dbReference>
<accession>A0A2G9UYN3</accession>
<evidence type="ECO:0000313" key="9">
    <source>
        <dbReference type="EMBL" id="PIO75335.1"/>
    </source>
</evidence>
<dbReference type="InterPro" id="IPR012337">
    <property type="entry name" value="RNaseH-like_sf"/>
</dbReference>
<evidence type="ECO:0000256" key="7">
    <source>
        <dbReference type="ARBA" id="ARBA00022918"/>
    </source>
</evidence>
<dbReference type="EMBL" id="KZ345153">
    <property type="protein sequence ID" value="PIO75335.1"/>
    <property type="molecule type" value="Genomic_DNA"/>
</dbReference>
<keyword evidence="7" id="KW-0695">RNA-directed DNA polymerase</keyword>
<keyword evidence="6" id="KW-0378">Hydrolase</keyword>
<dbReference type="Proteomes" id="UP000230423">
    <property type="component" value="Unassembled WGS sequence"/>
</dbReference>
<dbReference type="GO" id="GO:0015074">
    <property type="term" value="P:DNA integration"/>
    <property type="evidence" value="ECO:0007669"/>
    <property type="project" value="InterPro"/>
</dbReference>
<evidence type="ECO:0000256" key="3">
    <source>
        <dbReference type="ARBA" id="ARBA00022695"/>
    </source>
</evidence>
<evidence type="ECO:0000256" key="1">
    <source>
        <dbReference type="ARBA" id="ARBA00012493"/>
    </source>
</evidence>
<dbReference type="AlphaFoldDB" id="A0A2G9UYN3"/>
<evidence type="ECO:0000313" key="10">
    <source>
        <dbReference type="Proteomes" id="UP000230423"/>
    </source>
</evidence>
<dbReference type="InterPro" id="IPR050951">
    <property type="entry name" value="Retrovirus_Pol_polyprotein"/>
</dbReference>
<keyword evidence="5" id="KW-0255">Endonuclease</keyword>
<evidence type="ECO:0000256" key="4">
    <source>
        <dbReference type="ARBA" id="ARBA00022722"/>
    </source>
</evidence>
<evidence type="ECO:0000259" key="8">
    <source>
        <dbReference type="PROSITE" id="PS50994"/>
    </source>
</evidence>
<name>A0A2G9UYN3_TELCI</name>
<gene>
    <name evidence="9" type="ORF">TELCIR_02629</name>
</gene>
<dbReference type="GO" id="GO:0016787">
    <property type="term" value="F:hydrolase activity"/>
    <property type="evidence" value="ECO:0007669"/>
    <property type="project" value="UniProtKB-KW"/>
</dbReference>
<dbReference type="InterPro" id="IPR001584">
    <property type="entry name" value="Integrase_cat-core"/>
</dbReference>
<dbReference type="GO" id="GO:0003964">
    <property type="term" value="F:RNA-directed DNA polymerase activity"/>
    <property type="evidence" value="ECO:0007669"/>
    <property type="project" value="UniProtKB-KW"/>
</dbReference>
<dbReference type="PANTHER" id="PTHR37984">
    <property type="entry name" value="PROTEIN CBG26694"/>
    <property type="match status" value="1"/>
</dbReference>
<keyword evidence="2" id="KW-0808">Transferase</keyword>
<dbReference type="Pfam" id="PF17921">
    <property type="entry name" value="Integrase_H2C2"/>
    <property type="match status" value="1"/>
</dbReference>
<evidence type="ECO:0000256" key="6">
    <source>
        <dbReference type="ARBA" id="ARBA00022801"/>
    </source>
</evidence>
<keyword evidence="3" id="KW-0548">Nucleotidyltransferase</keyword>
<sequence>MAVGYFSKALSDSKRRWSPTHIELFAMISALRFFRATIYGNLTRIFSDHKPLTFLLKHNKVHDNLARWIVELQSYNITIDYLRGSSNTVADCLSRIYHPSSRFDDNSPETDDIVEPPRCLSGLPWPQPEHPPLLQYSPIAIRPHDLLIEQQQDPFCKSLLGFLRHGVFKEDVPDDRKPSLIQIAANCLVKANGCLYYRKTAPSAPGLRHDLVVVPERLKEPLFLAFHDSPSAGGHFFWRKTLAKLSRRYFWPHMAEDVYALCRSCDVCQRKKAAARNREDLLLPVPVAIFDKVYVDLTSPMHTTEMGNRYIMAIIDHFSKYVVAVAIPDCSSTTVARALMNECILKYGVMSELISDNASYLRSETLIELGKLLRINRYFCTPYHHEGNGACERVFATFQLMLRSYISTAQMDWDQFVPACAFMYNTSAHGSTQNTPFFLMFGRDPSFNVDLIIRHHEERHLPSGFPTHIYIERLLPVLHCAWQCAYQVNMKQREKYKAQYDKTHLPPLEVSVGDRVYLKNFTPSAGLSAKLRMPWLGQFRVISVQHPHVVIVSISSPGSPPKKVHMNQVKKCHLLSGPVFTTPWLPEEEQAALVNCQAQDYFGVYAFMSHPQGRGKADTRPSL</sequence>
<protein>
    <recommendedName>
        <fullName evidence="1">RNA-directed DNA polymerase</fullName>
        <ecNumber evidence="1">2.7.7.49</ecNumber>
    </recommendedName>
</protein>
<dbReference type="GO" id="GO:0003676">
    <property type="term" value="F:nucleic acid binding"/>
    <property type="evidence" value="ECO:0007669"/>
    <property type="project" value="InterPro"/>
</dbReference>
<dbReference type="OrthoDB" id="5865975at2759"/>
<dbReference type="SUPFAM" id="SSF56672">
    <property type="entry name" value="DNA/RNA polymerases"/>
    <property type="match status" value="1"/>
</dbReference>
<keyword evidence="4" id="KW-0540">Nuclease</keyword>
<dbReference type="InterPro" id="IPR043502">
    <property type="entry name" value="DNA/RNA_pol_sf"/>
</dbReference>
<keyword evidence="10" id="KW-1185">Reference proteome</keyword>